<dbReference type="PROSITE" id="PS00379">
    <property type="entry name" value="CDP_ALCOHOL_P_TRANSF"/>
    <property type="match status" value="1"/>
</dbReference>
<dbReference type="GO" id="GO:0008654">
    <property type="term" value="P:phospholipid biosynthetic process"/>
    <property type="evidence" value="ECO:0007669"/>
    <property type="project" value="InterPro"/>
</dbReference>
<keyword evidence="1 2" id="KW-0808">Transferase</keyword>
<feature type="transmembrane region" description="Helical" evidence="3">
    <location>
        <begin position="68"/>
        <end position="93"/>
    </location>
</feature>
<proteinExistence type="inferred from homology"/>
<evidence type="ECO:0000313" key="5">
    <source>
        <dbReference type="Proteomes" id="UP000537260"/>
    </source>
</evidence>
<dbReference type="InterPro" id="IPR043130">
    <property type="entry name" value="CDP-OH_PTrfase_TM_dom"/>
</dbReference>
<dbReference type="GO" id="GO:0016020">
    <property type="term" value="C:membrane"/>
    <property type="evidence" value="ECO:0007669"/>
    <property type="project" value="InterPro"/>
</dbReference>
<dbReference type="EMBL" id="JACCFM010000001">
    <property type="protein sequence ID" value="NYJ21418.1"/>
    <property type="molecule type" value="Genomic_DNA"/>
</dbReference>
<feature type="transmembrane region" description="Helical" evidence="3">
    <location>
        <begin position="41"/>
        <end position="62"/>
    </location>
</feature>
<gene>
    <name evidence="4" type="ORF">HNR05_003209</name>
</gene>
<keyword evidence="3" id="KW-0812">Transmembrane</keyword>
<dbReference type="GO" id="GO:0016780">
    <property type="term" value="F:phosphotransferase activity, for other substituted phosphate groups"/>
    <property type="evidence" value="ECO:0007669"/>
    <property type="project" value="InterPro"/>
</dbReference>
<dbReference type="InterPro" id="IPR048254">
    <property type="entry name" value="CDP_ALCOHOL_P_TRANSF_CS"/>
</dbReference>
<evidence type="ECO:0000256" key="3">
    <source>
        <dbReference type="SAM" id="Phobius"/>
    </source>
</evidence>
<dbReference type="Pfam" id="PF01066">
    <property type="entry name" value="CDP-OH_P_transf"/>
    <property type="match status" value="1"/>
</dbReference>
<keyword evidence="3" id="KW-0472">Membrane</keyword>
<feature type="transmembrane region" description="Helical" evidence="3">
    <location>
        <begin position="184"/>
        <end position="205"/>
    </location>
</feature>
<evidence type="ECO:0000256" key="1">
    <source>
        <dbReference type="ARBA" id="ARBA00022679"/>
    </source>
</evidence>
<dbReference type="AlphaFoldDB" id="A0A7Z0EH57"/>
<accession>A0A7Z0EH57</accession>
<comment type="caution">
    <text evidence="4">The sequence shown here is derived from an EMBL/GenBank/DDBJ whole genome shotgun (WGS) entry which is preliminary data.</text>
</comment>
<keyword evidence="3" id="KW-1133">Transmembrane helix</keyword>
<evidence type="ECO:0000256" key="2">
    <source>
        <dbReference type="RuleBase" id="RU003750"/>
    </source>
</evidence>
<keyword evidence="5" id="KW-1185">Reference proteome</keyword>
<sequence>MSAHGQSRYRFAHARLTSAQKSGSGVPAYLRWINRRLGRQAAAYAYVLGLTPNIVTALSALLSLVALAMIAFAPSTVGVAMGATALLLAGYALDSADGQLARLTGTGSLAGEWLDHVVDAARLPLFHLAVAVHFFRAGETEWVVMVALGFVVLSSVWFFAQTLADKLLVGSGVPAREHPADSPVWVSFLKLPIDVGFLYLGVALLAARDAFLIFYLGLFAVTVLVAALSLSRKYRALHAASAAATTPSPV</sequence>
<feature type="transmembrane region" description="Helical" evidence="3">
    <location>
        <begin position="142"/>
        <end position="164"/>
    </location>
</feature>
<organism evidence="4 5">
    <name type="scientific">Glaciibacter psychrotolerans</name>
    <dbReference type="NCBI Taxonomy" id="670054"/>
    <lineage>
        <taxon>Bacteria</taxon>
        <taxon>Bacillati</taxon>
        <taxon>Actinomycetota</taxon>
        <taxon>Actinomycetes</taxon>
        <taxon>Micrococcales</taxon>
        <taxon>Microbacteriaceae</taxon>
        <taxon>Glaciibacter</taxon>
    </lineage>
</organism>
<dbReference type="Gene3D" id="1.20.120.1760">
    <property type="match status" value="1"/>
</dbReference>
<dbReference type="InterPro" id="IPR000462">
    <property type="entry name" value="CDP-OH_P_trans"/>
</dbReference>
<reference evidence="4 5" key="1">
    <citation type="submission" date="2020-07" db="EMBL/GenBank/DDBJ databases">
        <title>Sequencing the genomes of 1000 actinobacteria strains.</title>
        <authorList>
            <person name="Klenk H.-P."/>
        </authorList>
    </citation>
    <scope>NUCLEOTIDE SEQUENCE [LARGE SCALE GENOMIC DNA]</scope>
    <source>
        <strain evidence="4 5">LI1</strain>
    </source>
</reference>
<feature type="transmembrane region" description="Helical" evidence="3">
    <location>
        <begin position="212"/>
        <end position="230"/>
    </location>
</feature>
<protein>
    <submittedName>
        <fullName evidence="4">Phosphatidylglycerophosphate synthase</fullName>
    </submittedName>
</protein>
<name>A0A7Z0EH57_9MICO</name>
<comment type="similarity">
    <text evidence="2">Belongs to the CDP-alcohol phosphatidyltransferase class-I family.</text>
</comment>
<dbReference type="Proteomes" id="UP000537260">
    <property type="component" value="Unassembled WGS sequence"/>
</dbReference>
<evidence type="ECO:0000313" key="4">
    <source>
        <dbReference type="EMBL" id="NYJ21418.1"/>
    </source>
</evidence>
<dbReference type="RefSeq" id="WP_179580016.1">
    <property type="nucleotide sequence ID" value="NZ_JACCFM010000001.1"/>
</dbReference>